<dbReference type="EMBL" id="JAUEIE010000001">
    <property type="protein sequence ID" value="MDN0021585.1"/>
    <property type="molecule type" value="Genomic_DNA"/>
</dbReference>
<dbReference type="Proteomes" id="UP001168478">
    <property type="component" value="Unassembled WGS sequence"/>
</dbReference>
<dbReference type="EMBL" id="JAUEIF010000001">
    <property type="protein sequence ID" value="MDN0024081.1"/>
    <property type="molecule type" value="Genomic_DNA"/>
</dbReference>
<keyword evidence="2" id="KW-0732">Signal</keyword>
<evidence type="ECO:0000256" key="1">
    <source>
        <dbReference type="SAM" id="Coils"/>
    </source>
</evidence>
<evidence type="ECO:0000313" key="5">
    <source>
        <dbReference type="Proteomes" id="UP001167831"/>
    </source>
</evidence>
<organism evidence="4 6">
    <name type="scientific">Leyella lascolaii</name>
    <dbReference type="NCBI Taxonomy" id="1776379"/>
    <lineage>
        <taxon>Bacteria</taxon>
        <taxon>Pseudomonadati</taxon>
        <taxon>Bacteroidota</taxon>
        <taxon>Bacteroidia</taxon>
        <taxon>Bacteroidales</taxon>
        <taxon>Prevotellaceae</taxon>
        <taxon>Leyella</taxon>
    </lineage>
</organism>
<accession>A0AAW7JJ23</accession>
<keyword evidence="5" id="KW-1185">Reference proteome</keyword>
<dbReference type="Proteomes" id="UP001167831">
    <property type="component" value="Unassembled WGS sequence"/>
</dbReference>
<dbReference type="RefSeq" id="WP_273532432.1">
    <property type="nucleotide sequence ID" value="NZ_CALUKV010000026.1"/>
</dbReference>
<gene>
    <name evidence="3" type="ORF">QVN81_00895</name>
    <name evidence="4" type="ORF">QVN84_00885</name>
</gene>
<dbReference type="AlphaFoldDB" id="A0AAW7JJ23"/>
<feature type="coiled-coil region" evidence="1">
    <location>
        <begin position="22"/>
        <end position="49"/>
    </location>
</feature>
<evidence type="ECO:0000256" key="2">
    <source>
        <dbReference type="SAM" id="SignalP"/>
    </source>
</evidence>
<name>A0AAW7JJ23_9BACT</name>
<evidence type="ECO:0000313" key="6">
    <source>
        <dbReference type="Proteomes" id="UP001168478"/>
    </source>
</evidence>
<feature type="signal peptide" evidence="2">
    <location>
        <begin position="1"/>
        <end position="19"/>
    </location>
</feature>
<sequence length="246" mass="27498">MRKTLFAAFITLACVQMQAQTNDSIQHRIDSLENTVRELKATIDSNEKEKKDKSVWGRKKFLTIGYVSQSLSPKYGNDLEGSFGVSLTSGRTIYLHKKPIWGKLKFALDLGMDVNYTKYKDFGEDYNNYYEDEDSPALLSGMHQCDLGALLGASATVNPVGDLRVSAYFRFVPTYSMLIIDEDISGSYVSFFTYGGEVTWKAIGIGIEGRSGSGKYGSIISNDESGEDIKEKFSTSSLRVYLSFRF</sequence>
<reference evidence="4" key="1">
    <citation type="submission" date="2023-06" db="EMBL/GenBank/DDBJ databases">
        <authorList>
            <person name="Zeman M."/>
            <person name="Kubasova T."/>
            <person name="Jahodarova E."/>
            <person name="Nykrynova M."/>
            <person name="Rychlik I."/>
        </authorList>
    </citation>
    <scope>NUCLEOTIDE SEQUENCE</scope>
    <source>
        <strain evidence="4">ET15</strain>
        <strain evidence="3">ET37</strain>
    </source>
</reference>
<comment type="caution">
    <text evidence="4">The sequence shown here is derived from an EMBL/GenBank/DDBJ whole genome shotgun (WGS) entry which is preliminary data.</text>
</comment>
<evidence type="ECO:0008006" key="7">
    <source>
        <dbReference type="Google" id="ProtNLM"/>
    </source>
</evidence>
<proteinExistence type="predicted"/>
<evidence type="ECO:0000313" key="4">
    <source>
        <dbReference type="EMBL" id="MDN0024081.1"/>
    </source>
</evidence>
<feature type="chain" id="PRO_5043868729" description="Outer membrane protein beta-barrel domain-containing protein" evidence="2">
    <location>
        <begin position="20"/>
        <end position="246"/>
    </location>
</feature>
<keyword evidence="1" id="KW-0175">Coiled coil</keyword>
<reference evidence="4" key="2">
    <citation type="submission" date="2023-08" db="EMBL/GenBank/DDBJ databases">
        <title>Identification and characterization of horizontal gene transfer across gut microbiota members of farm animals based on homology search.</title>
        <authorList>
            <person name="Schwarzerova J."/>
            <person name="Nykrynova M."/>
            <person name="Jureckova K."/>
            <person name="Cejkova D."/>
            <person name="Rychlik I."/>
        </authorList>
    </citation>
    <scope>NUCLEOTIDE SEQUENCE</scope>
    <source>
        <strain evidence="4">ET15</strain>
        <strain evidence="3">ET37</strain>
    </source>
</reference>
<evidence type="ECO:0000313" key="3">
    <source>
        <dbReference type="EMBL" id="MDN0021585.1"/>
    </source>
</evidence>
<protein>
    <recommendedName>
        <fullName evidence="7">Outer membrane protein beta-barrel domain-containing protein</fullName>
    </recommendedName>
</protein>